<feature type="transmembrane region" description="Helical" evidence="1">
    <location>
        <begin position="117"/>
        <end position="134"/>
    </location>
</feature>
<dbReference type="InParanoid" id="A0A1M6EXI5"/>
<keyword evidence="1" id="KW-1133">Transmembrane helix</keyword>
<dbReference type="AlphaFoldDB" id="A0A1M6EXI5"/>
<gene>
    <name evidence="2" type="ORF">SAMN02745181_1150</name>
</gene>
<keyword evidence="1" id="KW-0812">Transmembrane</keyword>
<dbReference type="EMBL" id="FQYR01000002">
    <property type="protein sequence ID" value="SHI90081.1"/>
    <property type="molecule type" value="Genomic_DNA"/>
</dbReference>
<organism evidence="2 3">
    <name type="scientific">Rubritalea squalenifaciens DSM 18772</name>
    <dbReference type="NCBI Taxonomy" id="1123071"/>
    <lineage>
        <taxon>Bacteria</taxon>
        <taxon>Pseudomonadati</taxon>
        <taxon>Verrucomicrobiota</taxon>
        <taxon>Verrucomicrobiia</taxon>
        <taxon>Verrucomicrobiales</taxon>
        <taxon>Rubritaleaceae</taxon>
        <taxon>Rubritalea</taxon>
    </lineage>
</organism>
<proteinExistence type="predicted"/>
<protein>
    <submittedName>
        <fullName evidence="2">Uncharacterized protein</fullName>
    </submittedName>
</protein>
<reference evidence="2 3" key="1">
    <citation type="submission" date="2016-11" db="EMBL/GenBank/DDBJ databases">
        <authorList>
            <person name="Jaros S."/>
            <person name="Januszkiewicz K."/>
            <person name="Wedrychowicz H."/>
        </authorList>
    </citation>
    <scope>NUCLEOTIDE SEQUENCE [LARGE SCALE GENOMIC DNA]</scope>
    <source>
        <strain evidence="2 3">DSM 18772</strain>
    </source>
</reference>
<accession>A0A1M6EXI5</accession>
<evidence type="ECO:0000313" key="3">
    <source>
        <dbReference type="Proteomes" id="UP000184510"/>
    </source>
</evidence>
<keyword evidence="1" id="KW-0472">Membrane</keyword>
<feature type="transmembrane region" description="Helical" evidence="1">
    <location>
        <begin position="60"/>
        <end position="80"/>
    </location>
</feature>
<feature type="transmembrane region" description="Helical" evidence="1">
    <location>
        <begin position="86"/>
        <end position="105"/>
    </location>
</feature>
<evidence type="ECO:0000313" key="2">
    <source>
        <dbReference type="EMBL" id="SHI90081.1"/>
    </source>
</evidence>
<dbReference type="Proteomes" id="UP000184510">
    <property type="component" value="Unassembled WGS sequence"/>
</dbReference>
<feature type="transmembrane region" description="Helical" evidence="1">
    <location>
        <begin position="222"/>
        <end position="243"/>
    </location>
</feature>
<dbReference type="STRING" id="1123071.SAMN02745181_1150"/>
<feature type="transmembrane region" description="Helical" evidence="1">
    <location>
        <begin position="171"/>
        <end position="201"/>
    </location>
</feature>
<keyword evidence="3" id="KW-1185">Reference proteome</keyword>
<sequence length="295" mass="32446">MWMLARAMRVQYVELSSYAVLAAAVWCVYVLDRIKDVFSGKHPVEGEMPWRHEFHWKLKWLLLVLVAAVIVYSGYSSLYVLSREMLSAGLVGAFLVLVYFVVAAFDRADVAYGKNFFAGMVFAFGTAVPVVIYSQPMPAVLSDVIAPLQVASQEGGAIAMLGGILLALKEYIIMVLGSLGVVLFSVHVVLFGLLCVMNITAIDLWERSRRSDDQEVKDASEFSLSAGLMALVAGAMISAAFFVDDYGRPLCYAVMISAALLQVINRKRYKFSLDAQRVLADIALVVPAPLMFFLS</sequence>
<name>A0A1M6EXI5_9BACT</name>
<evidence type="ECO:0000256" key="1">
    <source>
        <dbReference type="SAM" id="Phobius"/>
    </source>
</evidence>